<proteinExistence type="predicted"/>
<name>A0A1H1GMZ4_9MICC</name>
<dbReference type="InterPro" id="IPR000836">
    <property type="entry name" value="PRTase_dom"/>
</dbReference>
<evidence type="ECO:0000313" key="3">
    <source>
        <dbReference type="Proteomes" id="UP000181917"/>
    </source>
</evidence>
<dbReference type="KEGG" id="acry:AC20117_18505"/>
<evidence type="ECO:0000313" key="2">
    <source>
        <dbReference type="EMBL" id="SDR14268.1"/>
    </source>
</evidence>
<reference evidence="2 3" key="1">
    <citation type="submission" date="2016-10" db="EMBL/GenBank/DDBJ databases">
        <authorList>
            <person name="de Groot N.N."/>
        </authorList>
    </citation>
    <scope>NUCLEOTIDE SEQUENCE [LARGE SCALE GENOMIC DNA]</scope>
    <source>
        <strain evidence="2 3">DSM 20117</strain>
    </source>
</reference>
<keyword evidence="2" id="KW-0328">Glycosyltransferase</keyword>
<protein>
    <submittedName>
        <fullName evidence="2">Predicted phosphoribosyltransferase</fullName>
    </submittedName>
</protein>
<organism evidence="2 3">
    <name type="scientific">Crystallibacter crystallopoietes</name>
    <dbReference type="NCBI Taxonomy" id="37928"/>
    <lineage>
        <taxon>Bacteria</taxon>
        <taxon>Bacillati</taxon>
        <taxon>Actinomycetota</taxon>
        <taxon>Actinomycetes</taxon>
        <taxon>Micrococcales</taxon>
        <taxon>Micrococcaceae</taxon>
        <taxon>Crystallibacter</taxon>
    </lineage>
</organism>
<dbReference type="AlphaFoldDB" id="A0A1H1GMZ4"/>
<dbReference type="Proteomes" id="UP000181917">
    <property type="component" value="Unassembled WGS sequence"/>
</dbReference>
<dbReference type="RefSeq" id="WP_074702407.1">
    <property type="nucleotide sequence ID" value="NZ_CP018863.1"/>
</dbReference>
<dbReference type="Gene3D" id="3.30.1310.20">
    <property type="entry name" value="PRTase-like"/>
    <property type="match status" value="1"/>
</dbReference>
<feature type="domain" description="Phosphoribosyltransferase" evidence="1">
    <location>
        <begin position="16"/>
        <end position="174"/>
    </location>
</feature>
<dbReference type="SUPFAM" id="SSF53271">
    <property type="entry name" value="PRTase-like"/>
    <property type="match status" value="1"/>
</dbReference>
<keyword evidence="2" id="KW-0808">Transferase</keyword>
<keyword evidence="3" id="KW-1185">Reference proteome</keyword>
<dbReference type="Pfam" id="PF00156">
    <property type="entry name" value="Pribosyltran"/>
    <property type="match status" value="1"/>
</dbReference>
<dbReference type="InterPro" id="IPR029057">
    <property type="entry name" value="PRTase-like"/>
</dbReference>
<dbReference type="EMBL" id="FNKH01000002">
    <property type="protein sequence ID" value="SDR14268.1"/>
    <property type="molecule type" value="Genomic_DNA"/>
</dbReference>
<sequence>MTTNRNRRERYADRQDAGRTLASELDSYSGRRDVLVLGLPRGGVPVAAVIAESLKAPLDVVLVRKIGVPGHQEVAMGAMASVAGSIDTVRNEDVLAKFAKRYGDSSAFDQVAAKERAELDRRERVYRAGKPPLDVAGLTLIVVDDGLATGATMRAAITVLRELSPARIVAAIPVGLSGTCRDVGSIADEVVCPWNPQDLVAVGQAYDRFDQVDDAEVINLLAQYQRPAQAG</sequence>
<evidence type="ECO:0000259" key="1">
    <source>
        <dbReference type="Pfam" id="PF00156"/>
    </source>
</evidence>
<dbReference type="OrthoDB" id="9810066at2"/>
<dbReference type="CDD" id="cd06223">
    <property type="entry name" value="PRTases_typeI"/>
    <property type="match status" value="1"/>
</dbReference>
<accession>A0A1H1GMZ4</accession>
<gene>
    <name evidence="2" type="ORF">SAMN04489742_4174</name>
</gene>
<dbReference type="GO" id="GO:0016757">
    <property type="term" value="F:glycosyltransferase activity"/>
    <property type="evidence" value="ECO:0007669"/>
    <property type="project" value="UniProtKB-KW"/>
</dbReference>
<dbReference type="Gene3D" id="3.40.50.2020">
    <property type="match status" value="1"/>
</dbReference>
<dbReference type="STRING" id="37928.SAMN04489742_4174"/>